<dbReference type="Pfam" id="PF11991">
    <property type="entry name" value="Trp_DMAT"/>
    <property type="match status" value="1"/>
</dbReference>
<dbReference type="AlphaFoldDB" id="A0A8H6V722"/>
<organism evidence="3 4">
    <name type="scientific">Aspergillus felis</name>
    <dbReference type="NCBI Taxonomy" id="1287682"/>
    <lineage>
        <taxon>Eukaryota</taxon>
        <taxon>Fungi</taxon>
        <taxon>Dikarya</taxon>
        <taxon>Ascomycota</taxon>
        <taxon>Pezizomycotina</taxon>
        <taxon>Eurotiomycetes</taxon>
        <taxon>Eurotiomycetidae</taxon>
        <taxon>Eurotiales</taxon>
        <taxon>Aspergillaceae</taxon>
        <taxon>Aspergillus</taxon>
        <taxon>Aspergillus subgen. Fumigati</taxon>
    </lineage>
</organism>
<dbReference type="PANTHER" id="PTHR40627">
    <property type="entry name" value="INDOLE PRENYLTRANSFERASE TDIB-RELATED"/>
    <property type="match status" value="1"/>
</dbReference>
<evidence type="ECO:0000313" key="4">
    <source>
        <dbReference type="Proteomes" id="UP000641853"/>
    </source>
</evidence>
<comment type="caution">
    <text evidence="3">The sequence shown here is derived from an EMBL/GenBank/DDBJ whole genome shotgun (WGS) entry which is preliminary data.</text>
</comment>
<evidence type="ECO:0000313" key="3">
    <source>
        <dbReference type="EMBL" id="KAF7181303.1"/>
    </source>
</evidence>
<accession>A0A8H6V722</accession>
<reference evidence="3" key="1">
    <citation type="submission" date="2020-06" db="EMBL/GenBank/DDBJ databases">
        <title>Draft genome sequences of strains closely related to Aspergillus parafelis and Aspergillus hiratsukae.</title>
        <authorList>
            <person name="Dos Santos R.A.C."/>
            <person name="Rivero-Menendez O."/>
            <person name="Steenwyk J.L."/>
            <person name="Mead M.E."/>
            <person name="Goldman G.H."/>
            <person name="Alastruey-Izquierdo A."/>
            <person name="Rokas A."/>
        </authorList>
    </citation>
    <scope>NUCLEOTIDE SEQUENCE</scope>
    <source>
        <strain evidence="3">CNM-CM7691</strain>
    </source>
</reference>
<dbReference type="PANTHER" id="PTHR40627:SF3">
    <property type="entry name" value="PRENYLTRANSFERASE ASQH2-RELATED"/>
    <property type="match status" value="1"/>
</dbReference>
<comment type="similarity">
    <text evidence="1">Belongs to the tryptophan dimethylallyltransferase family.</text>
</comment>
<keyword evidence="4" id="KW-1185">Reference proteome</keyword>
<keyword evidence="2" id="KW-0808">Transferase</keyword>
<name>A0A8H6V722_9EURO</name>
<gene>
    <name evidence="3" type="ORF">CNMCM7691_000521</name>
</gene>
<protein>
    <submittedName>
        <fullName evidence="3">Uncharacterized protein</fullName>
    </submittedName>
</protein>
<dbReference type="EMBL" id="JACBAG010001817">
    <property type="protein sequence ID" value="KAF7181303.1"/>
    <property type="molecule type" value="Genomic_DNA"/>
</dbReference>
<dbReference type="InterPro" id="IPR033964">
    <property type="entry name" value="ABBA"/>
</dbReference>
<dbReference type="Proteomes" id="UP000641853">
    <property type="component" value="Unassembled WGS sequence"/>
</dbReference>
<sequence>MDSIWAEGAFMPKSYFMPSIRSAVTGVEAAQIMFDSIRKLGLKNPNFNSALDMLHDWIISTNGCFMEHWDGVSYDAINAEKARIKVYTGINMRSLEQAREIRMLGGMLQGDVIDKGFELVKRLWRRLIDEEPSTYAVMEMLEYLGWDEQVQTHRALMDEAWSLNQTKKSFFAFNYIWVTYHNIKGPYITIYGNPSGPRPVF</sequence>
<evidence type="ECO:0000256" key="1">
    <source>
        <dbReference type="ARBA" id="ARBA00010209"/>
    </source>
</evidence>
<dbReference type="SFLD" id="SFLDS00036">
    <property type="entry name" value="Aromatic_Prenyltransferase"/>
    <property type="match status" value="1"/>
</dbReference>
<dbReference type="GO" id="GO:0016765">
    <property type="term" value="F:transferase activity, transferring alkyl or aryl (other than methyl) groups"/>
    <property type="evidence" value="ECO:0007669"/>
    <property type="project" value="InterPro"/>
</dbReference>
<proteinExistence type="inferred from homology"/>
<dbReference type="InterPro" id="IPR017795">
    <property type="entry name" value="ABBA_NscD-like"/>
</dbReference>
<dbReference type="GO" id="GO:0009820">
    <property type="term" value="P:alkaloid metabolic process"/>
    <property type="evidence" value="ECO:0007669"/>
    <property type="project" value="InterPro"/>
</dbReference>
<evidence type="ECO:0000256" key="2">
    <source>
        <dbReference type="ARBA" id="ARBA00022679"/>
    </source>
</evidence>